<protein>
    <submittedName>
        <fullName evidence="2">Uncharacterized protein LOC113207043</fullName>
    </submittedName>
</protein>
<dbReference type="KEGG" id="foc:113207043"/>
<evidence type="ECO:0000313" key="1">
    <source>
        <dbReference type="Proteomes" id="UP000504606"/>
    </source>
</evidence>
<dbReference type="OrthoDB" id="264520at2759"/>
<evidence type="ECO:0000313" key="2">
    <source>
        <dbReference type="RefSeq" id="XP_052133198.1"/>
    </source>
</evidence>
<gene>
    <name evidence="2" type="primary">LOC113207043</name>
</gene>
<keyword evidence="1" id="KW-1185">Reference proteome</keyword>
<proteinExistence type="predicted"/>
<accession>A0A9C6XW40</accession>
<sequence>MDTGMAALEDEDPEEYCALDVDLPTEPNLDKLKQVRKITALNCLDPGGMEALREVAPYLEELEVRNLRRKHLVEIQGLARLRRLEVRAPDMWTDPFLVPPLEHDGGLEFLRVCLSAPTAGSLIYAHNRTLRHVQVLSPPRRRRQGSLHSIYFETLDYHLGGHVSEHVRRSPYFPRCEPGDFPVLRRVEFIEEPRSPYVINPSWIVGKDMDRIERMLPPGVSVELVFKPKRLG</sequence>
<reference evidence="2" key="1">
    <citation type="submission" date="2025-08" db="UniProtKB">
        <authorList>
            <consortium name="RefSeq"/>
        </authorList>
    </citation>
    <scope>IDENTIFICATION</scope>
    <source>
        <tissue evidence="2">Whole organism</tissue>
    </source>
</reference>
<dbReference type="RefSeq" id="XP_052133198.1">
    <property type="nucleotide sequence ID" value="XM_052277238.1"/>
</dbReference>
<name>A0A9C6XW40_FRAOC</name>
<organism evidence="1 2">
    <name type="scientific">Frankliniella occidentalis</name>
    <name type="common">Western flower thrips</name>
    <name type="synonym">Euthrips occidentalis</name>
    <dbReference type="NCBI Taxonomy" id="133901"/>
    <lineage>
        <taxon>Eukaryota</taxon>
        <taxon>Metazoa</taxon>
        <taxon>Ecdysozoa</taxon>
        <taxon>Arthropoda</taxon>
        <taxon>Hexapoda</taxon>
        <taxon>Insecta</taxon>
        <taxon>Pterygota</taxon>
        <taxon>Neoptera</taxon>
        <taxon>Paraneoptera</taxon>
        <taxon>Thysanoptera</taxon>
        <taxon>Terebrantia</taxon>
        <taxon>Thripoidea</taxon>
        <taxon>Thripidae</taxon>
        <taxon>Frankliniella</taxon>
    </lineage>
</organism>
<dbReference type="GeneID" id="113207043"/>
<dbReference type="Proteomes" id="UP000504606">
    <property type="component" value="Unplaced"/>
</dbReference>
<dbReference type="AlphaFoldDB" id="A0A9C6XW40"/>